<evidence type="ECO:0000256" key="2">
    <source>
        <dbReference type="ARBA" id="ARBA00022692"/>
    </source>
</evidence>
<feature type="transmembrane region" description="Helical" evidence="5">
    <location>
        <begin position="228"/>
        <end position="249"/>
    </location>
</feature>
<evidence type="ECO:0000256" key="1">
    <source>
        <dbReference type="ARBA" id="ARBA00004127"/>
    </source>
</evidence>
<evidence type="ECO:0000313" key="6">
    <source>
        <dbReference type="EMBL" id="NMB91695.1"/>
    </source>
</evidence>
<dbReference type="InterPro" id="IPR008217">
    <property type="entry name" value="Ccc1_fam"/>
</dbReference>
<gene>
    <name evidence="6" type="ORF">GYA37_02500</name>
</gene>
<organism evidence="6 7">
    <name type="scientific">candidate division WWE3 bacterium</name>
    <dbReference type="NCBI Taxonomy" id="2053526"/>
    <lineage>
        <taxon>Bacteria</taxon>
        <taxon>Katanobacteria</taxon>
    </lineage>
</organism>
<dbReference type="Pfam" id="PF01988">
    <property type="entry name" value="VIT1"/>
    <property type="match status" value="1"/>
</dbReference>
<protein>
    <submittedName>
        <fullName evidence="6">Rubrerythrin family protein</fullName>
    </submittedName>
</protein>
<dbReference type="GO" id="GO:0030026">
    <property type="term" value="P:intracellular manganese ion homeostasis"/>
    <property type="evidence" value="ECO:0007669"/>
    <property type="project" value="InterPro"/>
</dbReference>
<feature type="transmembrane region" description="Helical" evidence="5">
    <location>
        <begin position="261"/>
        <end position="282"/>
    </location>
</feature>
<proteinExistence type="predicted"/>
<keyword evidence="4 5" id="KW-0472">Membrane</keyword>
<dbReference type="GO" id="GO:0012505">
    <property type="term" value="C:endomembrane system"/>
    <property type="evidence" value="ECO:0007669"/>
    <property type="project" value="UniProtKB-SubCell"/>
</dbReference>
<sequence length="290" mass="32568">MVIDSKSTSLLLQAQKYEISEYYIYKRLAKTAKGENSNVLVSLAESSLKHYQFWEGVTGKKISPSKKRIWFYTSVAKILGLTFGVKMLEQSEEKIRKFYQQVTQSNKDWTWIIEEERKHEEYVSTLINEEFLNYVSSIVLGASDALVELTGTLAGLTFALQNNQLIGATGLITGLSASLSMASSEYLSTKSSESKSKNPLKAALYTGLTYVLTVSFLILPYFVSRNYLFSLALTLLNAAIVILFFAFYLSITKGISFKQRLAENLFLSFGVAFLSFIVGVLVKKFLNLEV</sequence>
<dbReference type="InterPro" id="IPR009078">
    <property type="entry name" value="Ferritin-like_SF"/>
</dbReference>
<feature type="transmembrane region" description="Helical" evidence="5">
    <location>
        <begin position="202"/>
        <end position="222"/>
    </location>
</feature>
<accession>A0A7X9E750</accession>
<dbReference type="CDD" id="cd01044">
    <property type="entry name" value="Ferritin_CCC1_N"/>
    <property type="match status" value="1"/>
</dbReference>
<evidence type="ECO:0000313" key="7">
    <source>
        <dbReference type="Proteomes" id="UP000590542"/>
    </source>
</evidence>
<evidence type="ECO:0000256" key="3">
    <source>
        <dbReference type="ARBA" id="ARBA00022989"/>
    </source>
</evidence>
<comment type="caution">
    <text evidence="6">The sequence shown here is derived from an EMBL/GenBank/DDBJ whole genome shotgun (WGS) entry which is preliminary data.</text>
</comment>
<comment type="subcellular location">
    <subcellularLocation>
        <location evidence="1">Endomembrane system</location>
        <topology evidence="1">Multi-pass membrane protein</topology>
    </subcellularLocation>
</comment>
<dbReference type="SUPFAM" id="SSF47240">
    <property type="entry name" value="Ferritin-like"/>
    <property type="match status" value="1"/>
</dbReference>
<keyword evidence="3 5" id="KW-1133">Transmembrane helix</keyword>
<dbReference type="EMBL" id="JAAZNV010000007">
    <property type="protein sequence ID" value="NMB91695.1"/>
    <property type="molecule type" value="Genomic_DNA"/>
</dbReference>
<dbReference type="Proteomes" id="UP000590542">
    <property type="component" value="Unassembled WGS sequence"/>
</dbReference>
<dbReference type="AlphaFoldDB" id="A0A7X9E750"/>
<dbReference type="GO" id="GO:0005384">
    <property type="term" value="F:manganese ion transmembrane transporter activity"/>
    <property type="evidence" value="ECO:0007669"/>
    <property type="project" value="InterPro"/>
</dbReference>
<dbReference type="InterPro" id="IPR039376">
    <property type="entry name" value="Ferritin_CCC1_N"/>
</dbReference>
<evidence type="ECO:0000256" key="5">
    <source>
        <dbReference type="SAM" id="Phobius"/>
    </source>
</evidence>
<keyword evidence="2 5" id="KW-0812">Transmembrane</keyword>
<evidence type="ECO:0000256" key="4">
    <source>
        <dbReference type="ARBA" id="ARBA00023136"/>
    </source>
</evidence>
<name>A0A7X9E750_UNCKA</name>
<reference evidence="6 7" key="1">
    <citation type="journal article" date="2020" name="Biotechnol. Biofuels">
        <title>New insights from the biogas microbiome by comprehensive genome-resolved metagenomics of nearly 1600 species originating from multiple anaerobic digesters.</title>
        <authorList>
            <person name="Campanaro S."/>
            <person name="Treu L."/>
            <person name="Rodriguez-R L.M."/>
            <person name="Kovalovszki A."/>
            <person name="Ziels R.M."/>
            <person name="Maus I."/>
            <person name="Zhu X."/>
            <person name="Kougias P.G."/>
            <person name="Basile A."/>
            <person name="Luo G."/>
            <person name="Schluter A."/>
            <person name="Konstantinidis K.T."/>
            <person name="Angelidaki I."/>
        </authorList>
    </citation>
    <scope>NUCLEOTIDE SEQUENCE [LARGE SCALE GENOMIC DNA]</scope>
    <source>
        <strain evidence="6">AS27yjCOA_202</strain>
    </source>
</reference>